<protein>
    <submittedName>
        <fullName evidence="1">Uncharacterized protein</fullName>
    </submittedName>
</protein>
<reference evidence="1 2" key="1">
    <citation type="submission" date="2016-05" db="EMBL/GenBank/DDBJ databases">
        <title>Bacillus thuringiensis and Bacillus weihenstephanensis as novel biocontrol agents of wilt causing Verticillium species.</title>
        <authorList>
            <person name="Hollensteiner J."/>
            <person name="Wemheuer F."/>
            <person name="Harting R."/>
            <person name="Kolarzyk A."/>
            <person name="Diaz-Valerio S."/>
            <person name="Poehlein A."/>
            <person name="Brzuszkiewicz E."/>
            <person name="Nesemann K."/>
            <person name="Braus-Stromeyer S."/>
            <person name="Braus G."/>
            <person name="Daniel R."/>
            <person name="Liesegang H."/>
        </authorList>
    </citation>
    <scope>NUCLEOTIDE SEQUENCE [LARGE SCALE GENOMIC DNA]</scope>
    <source>
        <strain evidence="1 2">GOE11</strain>
    </source>
</reference>
<dbReference type="EMBL" id="LXLX01000050">
    <property type="protein sequence ID" value="OFD88016.1"/>
    <property type="molecule type" value="Genomic_DNA"/>
</dbReference>
<organism evidence="1 2">
    <name type="scientific">Bacillus mycoides</name>
    <dbReference type="NCBI Taxonomy" id="1405"/>
    <lineage>
        <taxon>Bacteria</taxon>
        <taxon>Bacillati</taxon>
        <taxon>Bacillota</taxon>
        <taxon>Bacilli</taxon>
        <taxon>Bacillales</taxon>
        <taxon>Bacillaceae</taxon>
        <taxon>Bacillus</taxon>
        <taxon>Bacillus cereus group</taxon>
    </lineage>
</organism>
<name>A0A1E8BFM7_BACMY</name>
<accession>A0A1E8BFM7</accession>
<sequence>MRRKSLEFDEIEGDCSQVNRGINSVGRDLRKGQKTMVLFEMKIKELVN</sequence>
<dbReference type="Proteomes" id="UP000175835">
    <property type="component" value="Unassembled WGS sequence"/>
</dbReference>
<proteinExistence type="predicted"/>
<dbReference type="AlphaFoldDB" id="A0A1E8BFM7"/>
<evidence type="ECO:0000313" key="1">
    <source>
        <dbReference type="EMBL" id="OFD88016.1"/>
    </source>
</evidence>
<evidence type="ECO:0000313" key="2">
    <source>
        <dbReference type="Proteomes" id="UP000175835"/>
    </source>
</evidence>
<comment type="caution">
    <text evidence="1">The sequence shown here is derived from an EMBL/GenBank/DDBJ whole genome shotgun (WGS) entry which is preliminary data.</text>
</comment>
<gene>
    <name evidence="1" type="ORF">BWGOE11_51140</name>
</gene>